<dbReference type="PANTHER" id="PTHR46552">
    <property type="entry name" value="NADH-UBIQUINONE OXIDOREDUCTASE CHAIN 2"/>
    <property type="match status" value="1"/>
</dbReference>
<comment type="similarity">
    <text evidence="3 18">Belongs to the complex I subunit 2 family.</text>
</comment>
<dbReference type="PRINTS" id="PR01436">
    <property type="entry name" value="NADHDHGNASE2"/>
</dbReference>
<keyword evidence="12 18" id="KW-1133">Transmembrane helix</keyword>
<keyword evidence="8 18" id="KW-0812">Transmembrane</keyword>
<dbReference type="GO" id="GO:0008137">
    <property type="term" value="F:NADH dehydrogenase (ubiquinone) activity"/>
    <property type="evidence" value="ECO:0007669"/>
    <property type="project" value="UniProtKB-EC"/>
</dbReference>
<feature type="transmembrane region" description="Helical" evidence="18">
    <location>
        <begin position="146"/>
        <end position="164"/>
    </location>
</feature>
<proteinExistence type="inferred from homology"/>
<evidence type="ECO:0000256" key="7">
    <source>
        <dbReference type="ARBA" id="ARBA00022660"/>
    </source>
</evidence>
<dbReference type="AlphaFoldDB" id="A0A343BT91"/>
<feature type="domain" description="NADH:quinone oxidoreductase/Mrp antiporter transmembrane" evidence="19">
    <location>
        <begin position="25"/>
        <end position="278"/>
    </location>
</feature>
<evidence type="ECO:0000256" key="11">
    <source>
        <dbReference type="ARBA" id="ARBA00022982"/>
    </source>
</evidence>
<accession>A0A343BT91</accession>
<evidence type="ECO:0000256" key="3">
    <source>
        <dbReference type="ARBA" id="ARBA00007012"/>
    </source>
</evidence>
<feature type="transmembrane region" description="Helical" evidence="18">
    <location>
        <begin position="7"/>
        <end position="23"/>
    </location>
</feature>
<keyword evidence="7 18" id="KW-0679">Respiratory chain</keyword>
<dbReference type="CTD" id="4536"/>
<gene>
    <name evidence="20" type="primary">ND2</name>
</gene>
<dbReference type="InterPro" id="IPR050175">
    <property type="entry name" value="Complex_I_Subunit_2"/>
</dbReference>
<comment type="catalytic activity">
    <reaction evidence="17 18">
        <text>a ubiquinone + NADH + 5 H(+)(in) = a ubiquinol + NAD(+) + 4 H(+)(out)</text>
        <dbReference type="Rhea" id="RHEA:29091"/>
        <dbReference type="Rhea" id="RHEA-COMP:9565"/>
        <dbReference type="Rhea" id="RHEA-COMP:9566"/>
        <dbReference type="ChEBI" id="CHEBI:15378"/>
        <dbReference type="ChEBI" id="CHEBI:16389"/>
        <dbReference type="ChEBI" id="CHEBI:17976"/>
        <dbReference type="ChEBI" id="CHEBI:57540"/>
        <dbReference type="ChEBI" id="CHEBI:57945"/>
        <dbReference type="EC" id="7.1.1.2"/>
    </reaction>
</comment>
<protein>
    <recommendedName>
        <fullName evidence="5 18">NADH-ubiquinone oxidoreductase chain 2</fullName>
        <ecNumber evidence="4 18">7.1.1.2</ecNumber>
    </recommendedName>
</protein>
<evidence type="ECO:0000256" key="6">
    <source>
        <dbReference type="ARBA" id="ARBA00022448"/>
    </source>
</evidence>
<keyword evidence="11 18" id="KW-0249">Electron transport</keyword>
<evidence type="ECO:0000256" key="16">
    <source>
        <dbReference type="ARBA" id="ARBA00023136"/>
    </source>
</evidence>
<evidence type="ECO:0000256" key="5">
    <source>
        <dbReference type="ARBA" id="ARBA00021008"/>
    </source>
</evidence>
<feature type="transmembrane region" description="Helical" evidence="18">
    <location>
        <begin position="233"/>
        <end position="256"/>
    </location>
</feature>
<dbReference type="PANTHER" id="PTHR46552:SF1">
    <property type="entry name" value="NADH-UBIQUINONE OXIDOREDUCTASE CHAIN 2"/>
    <property type="match status" value="1"/>
</dbReference>
<evidence type="ECO:0000259" key="19">
    <source>
        <dbReference type="Pfam" id="PF00361"/>
    </source>
</evidence>
<evidence type="ECO:0000256" key="18">
    <source>
        <dbReference type="RuleBase" id="RU003403"/>
    </source>
</evidence>
<evidence type="ECO:0000256" key="8">
    <source>
        <dbReference type="ARBA" id="ARBA00022692"/>
    </source>
</evidence>
<evidence type="ECO:0000313" key="20">
    <source>
        <dbReference type="EMBL" id="ARB50156.1"/>
    </source>
</evidence>
<dbReference type="Pfam" id="PF00361">
    <property type="entry name" value="Proton_antipo_M"/>
    <property type="match status" value="1"/>
</dbReference>
<dbReference type="InterPro" id="IPR001750">
    <property type="entry name" value="ND/Mrp_TM"/>
</dbReference>
<feature type="transmembrane region" description="Helical" evidence="18">
    <location>
        <begin position="29"/>
        <end position="46"/>
    </location>
</feature>
<dbReference type="GO" id="GO:0005743">
    <property type="term" value="C:mitochondrial inner membrane"/>
    <property type="evidence" value="ECO:0007669"/>
    <property type="project" value="UniProtKB-SubCell"/>
</dbReference>
<reference evidence="20" key="2">
    <citation type="journal article" date="2018" name="Mol. Phylogenet. Evol.">
        <title>Compositional heterogeneity in true bug mitochondrial phylogenomics.</title>
        <authorList>
            <person name="Liu Y."/>
            <person name="Song F."/>
            <person name="Jiang P."/>
            <person name="Wilson J.J."/>
            <person name="Cai W."/>
            <person name="Li H."/>
        </authorList>
    </citation>
    <scope>NUCLEOTIDE SEQUENCE</scope>
</reference>
<dbReference type="EMBL" id="KU896786">
    <property type="protein sequence ID" value="ARB50156.1"/>
    <property type="molecule type" value="Genomic_DNA"/>
</dbReference>
<evidence type="ECO:0000256" key="10">
    <source>
        <dbReference type="ARBA" id="ARBA00022967"/>
    </source>
</evidence>
<organism evidence="20">
    <name type="scientific">Phatnoma laciniatum</name>
    <dbReference type="NCBI Taxonomy" id="1964415"/>
    <lineage>
        <taxon>Eukaryota</taxon>
        <taxon>Metazoa</taxon>
        <taxon>Ecdysozoa</taxon>
        <taxon>Arthropoda</taxon>
        <taxon>Hexapoda</taxon>
        <taxon>Insecta</taxon>
        <taxon>Pterygota</taxon>
        <taxon>Neoptera</taxon>
        <taxon>Paraneoptera</taxon>
        <taxon>Hemiptera</taxon>
        <taxon>Heteroptera</taxon>
        <taxon>Panheteroptera</taxon>
        <taxon>Cimicomorpha</taxon>
        <taxon>Tingidae</taxon>
        <taxon>Phatnoma</taxon>
    </lineage>
</organism>
<evidence type="ECO:0000256" key="12">
    <source>
        <dbReference type="ARBA" id="ARBA00022989"/>
    </source>
</evidence>
<feature type="transmembrane region" description="Helical" evidence="18">
    <location>
        <begin position="197"/>
        <end position="221"/>
    </location>
</feature>
<reference evidence="20" key="1">
    <citation type="submission" date="2016-03" db="EMBL/GenBank/DDBJ databases">
        <authorList>
            <person name="Sun W.-S."/>
            <person name="Lee J.-W."/>
        </authorList>
    </citation>
    <scope>NUCLEOTIDE SEQUENCE</scope>
</reference>
<keyword evidence="14 18" id="KW-0830">Ubiquinone</keyword>
<evidence type="ECO:0000256" key="14">
    <source>
        <dbReference type="ARBA" id="ARBA00023075"/>
    </source>
</evidence>
<keyword evidence="15 18" id="KW-0496">Mitochondrion</keyword>
<keyword evidence="9 18" id="KW-0999">Mitochondrion inner membrane</keyword>
<keyword evidence="16 18" id="KW-0472">Membrane</keyword>
<feature type="transmembrane region" description="Helical" evidence="18">
    <location>
        <begin position="58"/>
        <end position="79"/>
    </location>
</feature>
<feature type="transmembrane region" description="Helical" evidence="18">
    <location>
        <begin position="268"/>
        <end position="285"/>
    </location>
</feature>
<comment type="function">
    <text evidence="18">Core subunit of the mitochondrial membrane respiratory chain NADH dehydrogenase (Complex I) which catalyzes electron transfer from NADH through the respiratory chain, using ubiquinone as an electron acceptor. Essential for the catalytic activity and assembly of complex I.</text>
</comment>
<name>A0A343BT91_9HEMI</name>
<dbReference type="RefSeq" id="YP_009467151.1">
    <property type="nucleotide sequence ID" value="NC_037148.1"/>
</dbReference>
<dbReference type="EC" id="7.1.1.2" evidence="4 18"/>
<dbReference type="GeneID" id="36272576"/>
<keyword evidence="13 18" id="KW-0520">NAD</keyword>
<evidence type="ECO:0000256" key="4">
    <source>
        <dbReference type="ARBA" id="ARBA00012944"/>
    </source>
</evidence>
<keyword evidence="6" id="KW-0813">Transport</keyword>
<evidence type="ECO:0000256" key="13">
    <source>
        <dbReference type="ARBA" id="ARBA00023027"/>
    </source>
</evidence>
<comment type="subcellular location">
    <subcellularLocation>
        <location evidence="2 18">Mitochondrion inner membrane</location>
        <topology evidence="2 18">Multi-pass membrane protein</topology>
    </subcellularLocation>
</comment>
<dbReference type="GO" id="GO:0006120">
    <property type="term" value="P:mitochondrial electron transport, NADH to ubiquinone"/>
    <property type="evidence" value="ECO:0007669"/>
    <property type="project" value="InterPro"/>
</dbReference>
<feature type="transmembrane region" description="Helical" evidence="18">
    <location>
        <begin position="91"/>
        <end position="110"/>
    </location>
</feature>
<sequence>MKKDMKNKILVLTLMIISMIIMLSSTNWFSMWMSVEINLISFITFLKINSNKLMMEKCMIYFLTQSLGSMIFLTSILISKLSVISFNTLNLTLFMSMMLKLGMSPFHIWMPEMMNKLSWNKMIIAITLQKINPMMIMSMMTHKSTLILMLITLSTITGAIMGINQTSMTKIMAFSSINHLGWMTLCMMNLNNLWTKYLLIYSMITTLFCITLNSMNMFYINQMFLNKMIISKILMSILMLNMAGLPPMPGFLIKWMTIESMLSLNNQIIPLVMTMSSIIILLFYMRMMSIIMLNSTITPKWKLQMMSNKKMKLLITMNLCTPLLMLI</sequence>
<dbReference type="InterPro" id="IPR003917">
    <property type="entry name" value="NADH_UbQ_OxRdtase_chain2"/>
</dbReference>
<evidence type="ECO:0000256" key="2">
    <source>
        <dbReference type="ARBA" id="ARBA00004448"/>
    </source>
</evidence>
<keyword evidence="10 18" id="KW-1278">Translocase</keyword>
<geneLocation type="mitochondrion" evidence="20"/>
<evidence type="ECO:0000256" key="15">
    <source>
        <dbReference type="ARBA" id="ARBA00023128"/>
    </source>
</evidence>
<evidence type="ECO:0000256" key="9">
    <source>
        <dbReference type="ARBA" id="ARBA00022792"/>
    </source>
</evidence>
<comment type="function">
    <text evidence="1">Core subunit of the mitochondrial membrane respiratory chain NADH dehydrogenase (Complex I) that is believed to belong to the minimal assembly required for catalysis. Complex I functions in the transfer of electrons from NADH to the respiratory chain. The immediate electron acceptor for the enzyme is believed to be ubiquinone.</text>
</comment>
<evidence type="ECO:0000256" key="1">
    <source>
        <dbReference type="ARBA" id="ARBA00003257"/>
    </source>
</evidence>
<evidence type="ECO:0000256" key="17">
    <source>
        <dbReference type="ARBA" id="ARBA00049551"/>
    </source>
</evidence>